<protein>
    <submittedName>
        <fullName evidence="2">ABC transporter permease</fullName>
    </submittedName>
</protein>
<dbReference type="Pfam" id="PF12679">
    <property type="entry name" value="ABC2_membrane_2"/>
    <property type="match status" value="1"/>
</dbReference>
<dbReference type="AlphaFoldDB" id="A0A7C3VE57"/>
<gene>
    <name evidence="2" type="ORF">ENR15_00035</name>
</gene>
<feature type="transmembrane region" description="Helical" evidence="1">
    <location>
        <begin position="121"/>
        <end position="143"/>
    </location>
</feature>
<proteinExistence type="predicted"/>
<evidence type="ECO:0000313" key="2">
    <source>
        <dbReference type="EMBL" id="HGF99092.1"/>
    </source>
</evidence>
<feature type="transmembrane region" description="Helical" evidence="1">
    <location>
        <begin position="163"/>
        <end position="184"/>
    </location>
</feature>
<organism evidence="2">
    <name type="scientific">Planktothricoides sp. SpSt-374</name>
    <dbReference type="NCBI Taxonomy" id="2282167"/>
    <lineage>
        <taxon>Bacteria</taxon>
        <taxon>Bacillati</taxon>
        <taxon>Cyanobacteriota</taxon>
        <taxon>Cyanophyceae</taxon>
        <taxon>Oscillatoriophycideae</taxon>
        <taxon>Oscillatoriales</taxon>
        <taxon>Oscillatoriaceae</taxon>
        <taxon>Planktothricoides</taxon>
    </lineage>
</organism>
<feature type="transmembrane region" description="Helical" evidence="1">
    <location>
        <begin position="81"/>
        <end position="101"/>
    </location>
</feature>
<sequence length="277" mass="30030">MRVIIGNLGAIYRRELQGYFVSPFAYMVATIFWLLSGLFFVLILQGTIEQSQAWDMQAAEMAQMGLQAPPVDAAYEFLKNFLGGMGYLSLFILPILSMGLYAEELKRGTLELLATSPITNWAVAVGKLLGVVTFFTAMVMPLLGCEAIVFASVKPPIPPSVPLLGHAGLILLAASVLSVGMFISSLTESTILAAILTFALIIFLSVIEILGNWLAQQLGTQWQLVGEAVGNLSLLKHYYNLVTGIFDSSSIVIFASYIIFGVFLTAASIELVRFGRS</sequence>
<feature type="transmembrane region" description="Helical" evidence="1">
    <location>
        <begin position="191"/>
        <end position="215"/>
    </location>
</feature>
<accession>A0A7C3VE57</accession>
<keyword evidence="1" id="KW-0472">Membrane</keyword>
<dbReference type="EMBL" id="DSPX01000002">
    <property type="protein sequence ID" value="HGF99092.1"/>
    <property type="molecule type" value="Genomic_DNA"/>
</dbReference>
<keyword evidence="1" id="KW-1133">Transmembrane helix</keyword>
<dbReference type="GO" id="GO:0140359">
    <property type="term" value="F:ABC-type transporter activity"/>
    <property type="evidence" value="ECO:0007669"/>
    <property type="project" value="InterPro"/>
</dbReference>
<name>A0A7C3VE57_9CYAN</name>
<comment type="caution">
    <text evidence="2">The sequence shown here is derived from an EMBL/GenBank/DDBJ whole genome shotgun (WGS) entry which is preliminary data.</text>
</comment>
<dbReference type="GO" id="GO:0005886">
    <property type="term" value="C:plasma membrane"/>
    <property type="evidence" value="ECO:0007669"/>
    <property type="project" value="UniProtKB-SubCell"/>
</dbReference>
<feature type="transmembrane region" description="Helical" evidence="1">
    <location>
        <begin position="251"/>
        <end position="272"/>
    </location>
</feature>
<feature type="transmembrane region" description="Helical" evidence="1">
    <location>
        <begin position="20"/>
        <end position="44"/>
    </location>
</feature>
<reference evidence="2" key="1">
    <citation type="journal article" date="2020" name="mSystems">
        <title>Genome- and Community-Level Interaction Insights into Carbon Utilization and Element Cycling Functions of Hydrothermarchaeota in Hydrothermal Sediment.</title>
        <authorList>
            <person name="Zhou Z."/>
            <person name="Liu Y."/>
            <person name="Xu W."/>
            <person name="Pan J."/>
            <person name="Luo Z.H."/>
            <person name="Li M."/>
        </authorList>
    </citation>
    <scope>NUCLEOTIDE SEQUENCE [LARGE SCALE GENOMIC DNA]</scope>
    <source>
        <strain evidence="2">SpSt-374</strain>
    </source>
</reference>
<keyword evidence="1" id="KW-0812">Transmembrane</keyword>
<dbReference type="PANTHER" id="PTHR43471">
    <property type="entry name" value="ABC TRANSPORTER PERMEASE"/>
    <property type="match status" value="1"/>
</dbReference>
<evidence type="ECO:0000256" key="1">
    <source>
        <dbReference type="SAM" id="Phobius"/>
    </source>
</evidence>